<reference evidence="1" key="1">
    <citation type="submission" date="2023-08" db="EMBL/GenBank/DDBJ databases">
        <title>Reference Genome Resource for the Citrus Pathogen Phytophthora citrophthora.</title>
        <authorList>
            <person name="Moller H."/>
            <person name="Coetzee B."/>
            <person name="Rose L.J."/>
            <person name="Van Niekerk J.M."/>
        </authorList>
    </citation>
    <scope>NUCLEOTIDE SEQUENCE</scope>
    <source>
        <strain evidence="1">STE-U-9442</strain>
    </source>
</reference>
<dbReference type="EMBL" id="JASMQC010000031">
    <property type="protein sequence ID" value="KAK1932080.1"/>
    <property type="molecule type" value="Genomic_DNA"/>
</dbReference>
<evidence type="ECO:0000313" key="2">
    <source>
        <dbReference type="Proteomes" id="UP001259832"/>
    </source>
</evidence>
<organism evidence="1 2">
    <name type="scientific">Phytophthora citrophthora</name>
    <dbReference type="NCBI Taxonomy" id="4793"/>
    <lineage>
        <taxon>Eukaryota</taxon>
        <taxon>Sar</taxon>
        <taxon>Stramenopiles</taxon>
        <taxon>Oomycota</taxon>
        <taxon>Peronosporomycetes</taxon>
        <taxon>Peronosporales</taxon>
        <taxon>Peronosporaceae</taxon>
        <taxon>Phytophthora</taxon>
    </lineage>
</organism>
<accession>A0AAD9G598</accession>
<gene>
    <name evidence="1" type="ORF">P3T76_012580</name>
</gene>
<proteinExistence type="predicted"/>
<comment type="caution">
    <text evidence="1">The sequence shown here is derived from an EMBL/GenBank/DDBJ whole genome shotgun (WGS) entry which is preliminary data.</text>
</comment>
<sequence length="72" mass="7655">MDCSDVKYDGNYGGWYPTGCKKIPDQAVIYGIGSYITGDSLANAGLDGVYDINGERMEIVTGNLGASRRKSG</sequence>
<dbReference type="AlphaFoldDB" id="A0AAD9G598"/>
<keyword evidence="2" id="KW-1185">Reference proteome</keyword>
<protein>
    <submittedName>
        <fullName evidence="1">Uncharacterized protein</fullName>
    </submittedName>
</protein>
<evidence type="ECO:0000313" key="1">
    <source>
        <dbReference type="EMBL" id="KAK1932080.1"/>
    </source>
</evidence>
<name>A0AAD9G598_9STRA</name>
<dbReference type="Proteomes" id="UP001259832">
    <property type="component" value="Unassembled WGS sequence"/>
</dbReference>